<feature type="region of interest" description="Disordered" evidence="1">
    <location>
        <begin position="193"/>
        <end position="290"/>
    </location>
</feature>
<keyword evidence="4" id="KW-1185">Reference proteome</keyword>
<dbReference type="AlphaFoldDB" id="A0AAE1H6Y6"/>
<feature type="domain" description="NADAR" evidence="2">
    <location>
        <begin position="310"/>
        <end position="447"/>
    </location>
</feature>
<evidence type="ECO:0000313" key="3">
    <source>
        <dbReference type="EMBL" id="KAK3915763.1"/>
    </source>
</evidence>
<feature type="domain" description="NADAR" evidence="2">
    <location>
        <begin position="32"/>
        <end position="164"/>
    </location>
</feature>
<reference evidence="3" key="1">
    <citation type="submission" date="2021-07" db="EMBL/GenBank/DDBJ databases">
        <authorList>
            <person name="Catto M.A."/>
            <person name="Jacobson A."/>
            <person name="Kennedy G."/>
            <person name="Labadie P."/>
            <person name="Hunt B.G."/>
            <person name="Srinivasan R."/>
        </authorList>
    </citation>
    <scope>NUCLEOTIDE SEQUENCE</scope>
    <source>
        <strain evidence="3">PL_HMW_Pooled</strain>
        <tissue evidence="3">Head</tissue>
    </source>
</reference>
<dbReference type="NCBIfam" id="TIGR02464">
    <property type="entry name" value="ribofla_fusion"/>
    <property type="match status" value="1"/>
</dbReference>
<evidence type="ECO:0000256" key="1">
    <source>
        <dbReference type="SAM" id="MobiDB-lite"/>
    </source>
</evidence>
<feature type="compositionally biased region" description="Polar residues" evidence="1">
    <location>
        <begin position="222"/>
        <end position="231"/>
    </location>
</feature>
<dbReference type="InterPro" id="IPR012816">
    <property type="entry name" value="NADAR"/>
</dbReference>
<name>A0AAE1H6Y6_9NEOP</name>
<dbReference type="Pfam" id="PF08719">
    <property type="entry name" value="NADAR"/>
    <property type="match status" value="2"/>
</dbReference>
<comment type="caution">
    <text evidence="3">The sequence shown here is derived from an EMBL/GenBank/DDBJ whole genome shotgun (WGS) entry which is preliminary data.</text>
</comment>
<accession>A0AAE1H6Y6</accession>
<gene>
    <name evidence="3" type="ORF">KUF71_005909</name>
</gene>
<dbReference type="Proteomes" id="UP001219518">
    <property type="component" value="Unassembled WGS sequence"/>
</dbReference>
<evidence type="ECO:0000313" key="4">
    <source>
        <dbReference type="Proteomes" id="UP001219518"/>
    </source>
</evidence>
<sequence>MPVHNLLDGLNTQNFNYEQTDISPIHGFIGESAFLSNFHPSPITYQGTLYPTVEHAYQAAKTHNFHEKEEVRKAKTPSEAKRLGKSVEIRPDWEEVKLMVMLDLLLKKFTQGSRLEERLLQTGHREIIESNWWCDMYWGSCECPYHRHKTGRNMLGKLLTIIRDFKRNCPYLEPNVADKEQIVLAVVTRSKAQDFNQKKKNSGPAQNQQAGVSENSDRFDPTQFNANTNRRNGADAESVAEALRSASHLTDTRENIMQNTSIGSTMRTDQGDQVELSPLPADSNVNTGDEKTWNQSEILNSTDTVKYFSDNYYFLSNYAPSKFTVEGEKFLSVEDALNTKGFRFCDLTYAYPHTIKTTHLDKLRNQLKESTRKAAVEFLRKCLTAKFTQNTDLQERLLETKDKLLVYCNKICDNYLGLCLCSKCTNNSNVNPLNLLGTELMKIRSLLIKDKELMDSAESLDSVPPIDKLIAFQRGDPNLMKIIETFNPQGT</sequence>
<dbReference type="EMBL" id="JAHWGI010000462">
    <property type="protein sequence ID" value="KAK3915763.1"/>
    <property type="molecule type" value="Genomic_DNA"/>
</dbReference>
<proteinExistence type="predicted"/>
<evidence type="ECO:0000259" key="2">
    <source>
        <dbReference type="Pfam" id="PF08719"/>
    </source>
</evidence>
<dbReference type="CDD" id="cd15457">
    <property type="entry name" value="NADAR"/>
    <property type="match status" value="2"/>
</dbReference>
<dbReference type="Gene3D" id="1.10.357.40">
    <property type="entry name" value="YbiA-like"/>
    <property type="match status" value="2"/>
</dbReference>
<feature type="compositionally biased region" description="Polar residues" evidence="1">
    <location>
        <begin position="203"/>
        <end position="214"/>
    </location>
</feature>
<dbReference type="SUPFAM" id="SSF143990">
    <property type="entry name" value="YbiA-like"/>
    <property type="match status" value="2"/>
</dbReference>
<feature type="compositionally biased region" description="Polar residues" evidence="1">
    <location>
        <begin position="255"/>
        <end position="268"/>
    </location>
</feature>
<organism evidence="3 4">
    <name type="scientific">Frankliniella fusca</name>
    <dbReference type="NCBI Taxonomy" id="407009"/>
    <lineage>
        <taxon>Eukaryota</taxon>
        <taxon>Metazoa</taxon>
        <taxon>Ecdysozoa</taxon>
        <taxon>Arthropoda</taxon>
        <taxon>Hexapoda</taxon>
        <taxon>Insecta</taxon>
        <taxon>Pterygota</taxon>
        <taxon>Neoptera</taxon>
        <taxon>Paraneoptera</taxon>
        <taxon>Thysanoptera</taxon>
        <taxon>Terebrantia</taxon>
        <taxon>Thripoidea</taxon>
        <taxon>Thripidae</taxon>
        <taxon>Frankliniella</taxon>
    </lineage>
</organism>
<protein>
    <submittedName>
        <fullName evidence="3">Riboflavin biosynthesis protein VVA0006</fullName>
    </submittedName>
</protein>
<dbReference type="InterPro" id="IPR037238">
    <property type="entry name" value="YbiA-like_sf"/>
</dbReference>
<reference evidence="3" key="2">
    <citation type="journal article" date="2023" name="BMC Genomics">
        <title>Pest status, molecular evolution, and epigenetic factors derived from the genome assembly of Frankliniella fusca, a thysanopteran phytovirus vector.</title>
        <authorList>
            <person name="Catto M.A."/>
            <person name="Labadie P.E."/>
            <person name="Jacobson A.L."/>
            <person name="Kennedy G.G."/>
            <person name="Srinivasan R."/>
            <person name="Hunt B.G."/>
        </authorList>
    </citation>
    <scope>NUCLEOTIDE SEQUENCE</scope>
    <source>
        <strain evidence="3">PL_HMW_Pooled</strain>
    </source>
</reference>